<feature type="chain" id="PRO_5026760373" evidence="1">
    <location>
        <begin position="21"/>
        <end position="120"/>
    </location>
</feature>
<reference evidence="2 3" key="1">
    <citation type="submission" date="2020-01" db="EMBL/GenBank/DDBJ databases">
        <title>Bacteria diversity of Porities sp.</title>
        <authorList>
            <person name="Wang G."/>
        </authorList>
    </citation>
    <scope>NUCLEOTIDE SEQUENCE [LARGE SCALE GENOMIC DNA]</scope>
    <source>
        <strain evidence="2 3">R33</strain>
    </source>
</reference>
<accession>A0A6L9EB14</accession>
<name>A0A6L9EB14_9FLAO</name>
<sequence>MRSVKRISLIFLMTFSFGFAQENPNPEAIAEYQDKVMTEDLNLDQDQQEKVSVINLKYAEKIVAIRNRPGGKFGKIGDIRDTQKAKAKELEKVLSPEQFELFEDEVAPKLKQQMREKMKQ</sequence>
<keyword evidence="3" id="KW-1185">Reference proteome</keyword>
<evidence type="ECO:0000313" key="2">
    <source>
        <dbReference type="EMBL" id="NAS11947.1"/>
    </source>
</evidence>
<keyword evidence="1" id="KW-0732">Signal</keyword>
<dbReference type="EMBL" id="WXYO01000003">
    <property type="protein sequence ID" value="NAS11947.1"/>
    <property type="molecule type" value="Genomic_DNA"/>
</dbReference>
<organism evidence="2 3">
    <name type="scientific">Poritiphilus flavus</name>
    <dbReference type="NCBI Taxonomy" id="2697053"/>
    <lineage>
        <taxon>Bacteria</taxon>
        <taxon>Pseudomonadati</taxon>
        <taxon>Bacteroidota</taxon>
        <taxon>Flavobacteriia</taxon>
        <taxon>Flavobacteriales</taxon>
        <taxon>Flavobacteriaceae</taxon>
        <taxon>Poritiphilus</taxon>
    </lineage>
</organism>
<dbReference type="Proteomes" id="UP000475249">
    <property type="component" value="Unassembled WGS sequence"/>
</dbReference>
<feature type="signal peptide" evidence="1">
    <location>
        <begin position="1"/>
        <end position="20"/>
    </location>
</feature>
<evidence type="ECO:0000313" key="3">
    <source>
        <dbReference type="Proteomes" id="UP000475249"/>
    </source>
</evidence>
<comment type="caution">
    <text evidence="2">The sequence shown here is derived from an EMBL/GenBank/DDBJ whole genome shotgun (WGS) entry which is preliminary data.</text>
</comment>
<dbReference type="AlphaFoldDB" id="A0A6L9EB14"/>
<protein>
    <submittedName>
        <fullName evidence="2">Uncharacterized protein</fullName>
    </submittedName>
</protein>
<gene>
    <name evidence="2" type="ORF">GTQ38_08045</name>
</gene>
<dbReference type="RefSeq" id="WP_161434981.1">
    <property type="nucleotide sequence ID" value="NZ_WXYO01000003.1"/>
</dbReference>
<evidence type="ECO:0000256" key="1">
    <source>
        <dbReference type="SAM" id="SignalP"/>
    </source>
</evidence>
<proteinExistence type="predicted"/>